<evidence type="ECO:0000313" key="3">
    <source>
        <dbReference type="Proteomes" id="UP000321353"/>
    </source>
</evidence>
<dbReference type="AlphaFoldDB" id="A0A5B9MKJ0"/>
<dbReference type="InterPro" id="IPR046909">
    <property type="entry name" value="cREC_REC"/>
</dbReference>
<proteinExistence type="predicted"/>
<evidence type="ECO:0000259" key="1">
    <source>
        <dbReference type="Pfam" id="PF20274"/>
    </source>
</evidence>
<dbReference type="EMBL" id="CP036264">
    <property type="protein sequence ID" value="QEG01424.1"/>
    <property type="molecule type" value="Genomic_DNA"/>
</dbReference>
<accession>A0A5B9MKJ0</accession>
<organism evidence="2 3">
    <name type="scientific">Stieleria maiorica</name>
    <dbReference type="NCBI Taxonomy" id="2795974"/>
    <lineage>
        <taxon>Bacteria</taxon>
        <taxon>Pseudomonadati</taxon>
        <taxon>Planctomycetota</taxon>
        <taxon>Planctomycetia</taxon>
        <taxon>Pirellulales</taxon>
        <taxon>Pirellulaceae</taxon>
        <taxon>Stieleria</taxon>
    </lineage>
</organism>
<gene>
    <name evidence="2" type="ORF">Mal15_55000</name>
</gene>
<dbReference type="Proteomes" id="UP000321353">
    <property type="component" value="Chromosome"/>
</dbReference>
<reference evidence="2 3" key="1">
    <citation type="submission" date="2019-02" db="EMBL/GenBank/DDBJ databases">
        <title>Planctomycetal bacteria perform biofilm scaping via a novel small molecule.</title>
        <authorList>
            <person name="Jeske O."/>
            <person name="Boedeker C."/>
            <person name="Wiegand S."/>
            <person name="Breitling P."/>
            <person name="Kallscheuer N."/>
            <person name="Jogler M."/>
            <person name="Rohde M."/>
            <person name="Petersen J."/>
            <person name="Medema M.H."/>
            <person name="Surup F."/>
            <person name="Jogler C."/>
        </authorList>
    </citation>
    <scope>NUCLEOTIDE SEQUENCE [LARGE SCALE GENOMIC DNA]</scope>
    <source>
        <strain evidence="2 3">Mal15</strain>
    </source>
</reference>
<evidence type="ECO:0000313" key="2">
    <source>
        <dbReference type="EMBL" id="QEG01424.1"/>
    </source>
</evidence>
<name>A0A5B9MKJ0_9BACT</name>
<dbReference type="Pfam" id="PF20274">
    <property type="entry name" value="cREC_REC"/>
    <property type="match status" value="1"/>
</dbReference>
<keyword evidence="3" id="KW-1185">Reference proteome</keyword>
<dbReference type="KEGG" id="smam:Mal15_55000"/>
<sequence length="137" mass="15292">MLEDDLDRISRFRAVLALYHPEATLGVYRSAPDFIAGYSSLDRIPDLVCLDHDLFADSPDDPDPGDGRDVAAFLVTRQPIAPALIHSTNAVAADSMLYSMRDASWNVERIAPLGEDWIESYWFPTAREMVAAHEGQR</sequence>
<feature type="domain" description="Cyclic-phosphate processing Receiver" evidence="1">
    <location>
        <begin position="26"/>
        <end position="100"/>
    </location>
</feature>
<protein>
    <recommendedName>
        <fullName evidence="1">Cyclic-phosphate processing Receiver domain-containing protein</fullName>
    </recommendedName>
</protein>